<evidence type="ECO:0000256" key="1">
    <source>
        <dbReference type="SAM" id="Phobius"/>
    </source>
</evidence>
<gene>
    <name evidence="2" type="ORF">H6A12_11495</name>
</gene>
<dbReference type="EMBL" id="JACJKY010000026">
    <property type="protein sequence ID" value="MBM6921774.1"/>
    <property type="molecule type" value="Genomic_DNA"/>
</dbReference>
<dbReference type="InterPro" id="IPR017259">
    <property type="entry name" value="UCP037672"/>
</dbReference>
<evidence type="ECO:0000313" key="3">
    <source>
        <dbReference type="Proteomes" id="UP000774750"/>
    </source>
</evidence>
<feature type="transmembrane region" description="Helical" evidence="1">
    <location>
        <begin position="6"/>
        <end position="26"/>
    </location>
</feature>
<keyword evidence="1" id="KW-0812">Transmembrane</keyword>
<reference evidence="2" key="1">
    <citation type="submission" date="2020-08" db="EMBL/GenBank/DDBJ databases">
        <authorList>
            <person name="Cejkova D."/>
            <person name="Kubasova T."/>
            <person name="Jahodarova E."/>
            <person name="Rychlik I."/>
        </authorList>
    </citation>
    <scope>NUCLEOTIDE SEQUENCE</scope>
    <source>
        <strain evidence="2">An559</strain>
    </source>
</reference>
<reference evidence="2" key="2">
    <citation type="journal article" date="2021" name="Sci. Rep.">
        <title>The distribution of antibiotic resistance genes in chicken gut microbiota commensals.</title>
        <authorList>
            <person name="Juricova H."/>
            <person name="Matiasovicova J."/>
            <person name="Kubasova T."/>
            <person name="Cejkova D."/>
            <person name="Rychlik I."/>
        </authorList>
    </citation>
    <scope>NUCLEOTIDE SEQUENCE</scope>
    <source>
        <strain evidence="2">An559</strain>
    </source>
</reference>
<keyword evidence="1" id="KW-1133">Transmembrane helix</keyword>
<sequence length="103" mass="11736">MNGTCIVFGLLFLTAGILFFCGKIHGRLSLWKNMPENERQNIKIRPLCRNIGFLIALSGILFLTAGVFAWFLNYAFVWAMIGWMVTAGLDVLYIGKSRRYQVK</sequence>
<protein>
    <submittedName>
        <fullName evidence="2">DUF3784 domain-containing protein</fullName>
    </submittedName>
</protein>
<organism evidence="2 3">
    <name type="scientific">Merdimmobilis hominis</name>
    <dbReference type="NCBI Taxonomy" id="2897707"/>
    <lineage>
        <taxon>Bacteria</taxon>
        <taxon>Bacillati</taxon>
        <taxon>Bacillota</taxon>
        <taxon>Clostridia</taxon>
        <taxon>Eubacteriales</taxon>
        <taxon>Oscillospiraceae</taxon>
        <taxon>Merdimmobilis</taxon>
    </lineage>
</organism>
<feature type="transmembrane region" description="Helical" evidence="1">
    <location>
        <begin position="47"/>
        <end position="70"/>
    </location>
</feature>
<feature type="transmembrane region" description="Helical" evidence="1">
    <location>
        <begin position="76"/>
        <end position="95"/>
    </location>
</feature>
<proteinExistence type="predicted"/>
<dbReference type="Pfam" id="PF12650">
    <property type="entry name" value="DUF3784"/>
    <property type="match status" value="1"/>
</dbReference>
<name>A0A939BE58_9FIRM</name>
<accession>A0A939BE58</accession>
<dbReference type="AlphaFoldDB" id="A0A939BE58"/>
<comment type="caution">
    <text evidence="2">The sequence shown here is derived from an EMBL/GenBank/DDBJ whole genome shotgun (WGS) entry which is preliminary data.</text>
</comment>
<dbReference type="RefSeq" id="WP_204448018.1">
    <property type="nucleotide sequence ID" value="NZ_JACJKY010000026.1"/>
</dbReference>
<dbReference type="Proteomes" id="UP000774750">
    <property type="component" value="Unassembled WGS sequence"/>
</dbReference>
<keyword evidence="1" id="KW-0472">Membrane</keyword>
<evidence type="ECO:0000313" key="2">
    <source>
        <dbReference type="EMBL" id="MBM6921774.1"/>
    </source>
</evidence>
<keyword evidence="3" id="KW-1185">Reference proteome</keyword>